<dbReference type="Proteomes" id="UP000221691">
    <property type="component" value="Segment"/>
</dbReference>
<dbReference type="RefSeq" id="YP_009832564.1">
    <property type="nucleotide sequence ID" value="NC_048656.1"/>
</dbReference>
<dbReference type="EMBL" id="KY652726">
    <property type="protein sequence ID" value="ARB12561.1"/>
    <property type="molecule type" value="Genomic_DNA"/>
</dbReference>
<evidence type="ECO:0008006" key="3">
    <source>
        <dbReference type="Google" id="ProtNLM"/>
    </source>
</evidence>
<organism evidence="1 2">
    <name type="scientific">Klebsiella phage vB_KpnM_BIS47</name>
    <dbReference type="NCBI Taxonomy" id="1907784"/>
    <lineage>
        <taxon>Viruses</taxon>
        <taxon>Duplodnaviria</taxon>
        <taxon>Heunggongvirae</taxon>
        <taxon>Uroviricota</taxon>
        <taxon>Caudoviricetes</taxon>
        <taxon>Vequintavirinae</taxon>
        <taxon>Mydovirus</taxon>
        <taxon>Mydovirus BIS47</taxon>
    </lineage>
</organism>
<reference evidence="1 2" key="1">
    <citation type="submission" date="2017-02" db="EMBL/GenBank/DDBJ databases">
        <title>Genome sequencing and assembly of Klebsiella pneumoniae phages.</title>
        <authorList>
            <person name="Labudda L."/>
            <person name="Strapagiel D."/>
            <person name="Karczewska-Golec J."/>
            <person name="Golec P."/>
        </authorList>
    </citation>
    <scope>NUCLEOTIDE SEQUENCE [LARGE SCALE GENOMIC DNA]</scope>
</reference>
<keyword evidence="2" id="KW-1185">Reference proteome</keyword>
<dbReference type="KEGG" id="vg:55632550"/>
<evidence type="ECO:0000313" key="1">
    <source>
        <dbReference type="EMBL" id="ARB12561.1"/>
    </source>
</evidence>
<protein>
    <recommendedName>
        <fullName evidence="3">HNH endonuclease</fullName>
    </recommendedName>
</protein>
<proteinExistence type="predicted"/>
<name>A0A1V0E6R9_9CAUD</name>
<dbReference type="GeneID" id="55632550"/>
<gene>
    <name evidence="1" type="ORF">BIS47_57</name>
</gene>
<sequence length="65" mass="7635">MALQFHHLRDKDFEIGRFSNKSWESLLPEIEKCELLCANCHILEHSTREDEKFLLAVNDYKTIAG</sequence>
<accession>A0A1V0E6R9</accession>
<evidence type="ECO:0000313" key="2">
    <source>
        <dbReference type="Proteomes" id="UP000221691"/>
    </source>
</evidence>